<accession>A0ABQ8JEZ9</accession>
<proteinExistence type="predicted"/>
<comment type="caution">
    <text evidence="2">The sequence shown here is derived from an EMBL/GenBank/DDBJ whole genome shotgun (WGS) entry which is preliminary data.</text>
</comment>
<reference evidence="2 3" key="1">
    <citation type="journal article" date="2018" name="J. Allergy Clin. Immunol.">
        <title>High-quality assembly of Dermatophagoides pteronyssinus genome and transcriptome reveals a wide range of novel allergens.</title>
        <authorList>
            <person name="Liu X.Y."/>
            <person name="Yang K.Y."/>
            <person name="Wang M.Q."/>
            <person name="Kwok J.S."/>
            <person name="Zeng X."/>
            <person name="Yang Z."/>
            <person name="Xiao X.J."/>
            <person name="Lau C.P."/>
            <person name="Li Y."/>
            <person name="Huang Z.M."/>
            <person name="Ba J.G."/>
            <person name="Yim A.K."/>
            <person name="Ouyang C.Y."/>
            <person name="Ngai S.M."/>
            <person name="Chan T.F."/>
            <person name="Leung E.L."/>
            <person name="Liu L."/>
            <person name="Liu Z.G."/>
            <person name="Tsui S.K."/>
        </authorList>
    </citation>
    <scope>NUCLEOTIDE SEQUENCE [LARGE SCALE GENOMIC DNA]</scope>
    <source>
        <strain evidence="2">Derp</strain>
    </source>
</reference>
<feature type="transmembrane region" description="Helical" evidence="1">
    <location>
        <begin position="130"/>
        <end position="149"/>
    </location>
</feature>
<gene>
    <name evidence="2" type="ORF">DERP_001446</name>
</gene>
<protein>
    <recommendedName>
        <fullName evidence="4">Gustatory receptor</fullName>
    </recommendedName>
</protein>
<sequence>MECDLITMLDCTSKYYGIHFGKKSSYSSLVMGFLVWVDYINFWIMFIQAWNAGPGDECLFMELSCQFLGEEYRIQGNILLVFFRSMLFLLYHYWIFDDQNWLIIANKLYNELNKIDVNLTMDWARKRVQVSFRFIILLIISYNLNNFATKNRTWIDRIFNHLFVTLHTYFLSYFLIQNYLINEICVNLFRQYNQKFCDSIKQGDLNSDLLKHFPNLYLMIQYLKIYVKQSYIILVSCLFGMLFEMYHLTFYSNMNLILKCINVSILAVWVSVIVIFSVIFGRTDEEASILSNMIYEDVNVKRIPYFPRRKINSSDEIKKHPEYSRYYDFMDCLNHTVGLEIMDTPINAATVLQFITAFFSVTAFESKPSPASTRFYDDSNKYFFLFNSTDISINCHKE</sequence>
<dbReference type="Proteomes" id="UP000887458">
    <property type="component" value="Unassembled WGS sequence"/>
</dbReference>
<evidence type="ECO:0008006" key="4">
    <source>
        <dbReference type="Google" id="ProtNLM"/>
    </source>
</evidence>
<feature type="transmembrane region" description="Helical" evidence="1">
    <location>
        <begin position="231"/>
        <end position="250"/>
    </location>
</feature>
<name>A0ABQ8JEZ9_DERPT</name>
<evidence type="ECO:0000256" key="1">
    <source>
        <dbReference type="SAM" id="Phobius"/>
    </source>
</evidence>
<organism evidence="2 3">
    <name type="scientific">Dermatophagoides pteronyssinus</name>
    <name type="common">European house dust mite</name>
    <dbReference type="NCBI Taxonomy" id="6956"/>
    <lineage>
        <taxon>Eukaryota</taxon>
        <taxon>Metazoa</taxon>
        <taxon>Ecdysozoa</taxon>
        <taxon>Arthropoda</taxon>
        <taxon>Chelicerata</taxon>
        <taxon>Arachnida</taxon>
        <taxon>Acari</taxon>
        <taxon>Acariformes</taxon>
        <taxon>Sarcoptiformes</taxon>
        <taxon>Astigmata</taxon>
        <taxon>Psoroptidia</taxon>
        <taxon>Analgoidea</taxon>
        <taxon>Pyroglyphidae</taxon>
        <taxon>Dermatophagoidinae</taxon>
        <taxon>Dermatophagoides</taxon>
    </lineage>
</organism>
<keyword evidence="1" id="KW-0812">Transmembrane</keyword>
<keyword evidence="1" id="KW-1133">Transmembrane helix</keyword>
<keyword evidence="1" id="KW-0472">Membrane</keyword>
<keyword evidence="3" id="KW-1185">Reference proteome</keyword>
<evidence type="ECO:0000313" key="2">
    <source>
        <dbReference type="EMBL" id="KAH9421005.1"/>
    </source>
</evidence>
<feature type="transmembrane region" description="Helical" evidence="1">
    <location>
        <begin position="29"/>
        <end position="52"/>
    </location>
</feature>
<reference evidence="2 3" key="2">
    <citation type="journal article" date="2022" name="Mol. Biol. Evol.">
        <title>Comparative Genomics Reveals Insights into the Divergent Evolution of Astigmatic Mites and Household Pest Adaptations.</title>
        <authorList>
            <person name="Xiong Q."/>
            <person name="Wan A.T."/>
            <person name="Liu X."/>
            <person name="Fung C.S."/>
            <person name="Xiao X."/>
            <person name="Malainual N."/>
            <person name="Hou J."/>
            <person name="Wang L."/>
            <person name="Wang M."/>
            <person name="Yang K.Y."/>
            <person name="Cui Y."/>
            <person name="Leung E.L."/>
            <person name="Nong W."/>
            <person name="Shin S.K."/>
            <person name="Au S.W."/>
            <person name="Jeong K.Y."/>
            <person name="Chew F.T."/>
            <person name="Hui J.H."/>
            <person name="Leung T.F."/>
            <person name="Tungtrongchitr A."/>
            <person name="Zhong N."/>
            <person name="Liu Z."/>
            <person name="Tsui S.K."/>
        </authorList>
    </citation>
    <scope>NUCLEOTIDE SEQUENCE [LARGE SCALE GENOMIC DNA]</scope>
    <source>
        <strain evidence="2">Derp</strain>
    </source>
</reference>
<feature type="transmembrane region" description="Helical" evidence="1">
    <location>
        <begin position="72"/>
        <end position="94"/>
    </location>
</feature>
<feature type="transmembrane region" description="Helical" evidence="1">
    <location>
        <begin position="161"/>
        <end position="181"/>
    </location>
</feature>
<evidence type="ECO:0000313" key="3">
    <source>
        <dbReference type="Proteomes" id="UP000887458"/>
    </source>
</evidence>
<dbReference type="EMBL" id="NJHN03000047">
    <property type="protein sequence ID" value="KAH9421005.1"/>
    <property type="molecule type" value="Genomic_DNA"/>
</dbReference>
<feature type="transmembrane region" description="Helical" evidence="1">
    <location>
        <begin position="256"/>
        <end position="280"/>
    </location>
</feature>